<evidence type="ECO:0000313" key="3">
    <source>
        <dbReference type="Proteomes" id="UP001107558"/>
    </source>
</evidence>
<dbReference type="EMBL" id="JADBJN010000004">
    <property type="protein sequence ID" value="KAG5667897.1"/>
    <property type="molecule type" value="Genomic_DNA"/>
</dbReference>
<accession>A0A9J6BDD8</accession>
<organism evidence="2 3">
    <name type="scientific">Polypedilum vanderplanki</name>
    <name type="common">Sleeping chironomid midge</name>
    <dbReference type="NCBI Taxonomy" id="319348"/>
    <lineage>
        <taxon>Eukaryota</taxon>
        <taxon>Metazoa</taxon>
        <taxon>Ecdysozoa</taxon>
        <taxon>Arthropoda</taxon>
        <taxon>Hexapoda</taxon>
        <taxon>Insecta</taxon>
        <taxon>Pterygota</taxon>
        <taxon>Neoptera</taxon>
        <taxon>Endopterygota</taxon>
        <taxon>Diptera</taxon>
        <taxon>Nematocera</taxon>
        <taxon>Chironomoidea</taxon>
        <taxon>Chironomidae</taxon>
        <taxon>Chironominae</taxon>
        <taxon>Polypedilum</taxon>
        <taxon>Polypedilum</taxon>
    </lineage>
</organism>
<name>A0A9J6BDD8_POLVA</name>
<keyword evidence="1" id="KW-0732">Signal</keyword>
<comment type="caution">
    <text evidence="2">The sequence shown here is derived from an EMBL/GenBank/DDBJ whole genome shotgun (WGS) entry which is preliminary data.</text>
</comment>
<feature type="signal peptide" evidence="1">
    <location>
        <begin position="1"/>
        <end position="21"/>
    </location>
</feature>
<gene>
    <name evidence="2" type="ORF">PVAND_015862</name>
</gene>
<feature type="chain" id="PRO_5039895904" evidence="1">
    <location>
        <begin position="22"/>
        <end position="330"/>
    </location>
</feature>
<evidence type="ECO:0000256" key="1">
    <source>
        <dbReference type="SAM" id="SignalP"/>
    </source>
</evidence>
<evidence type="ECO:0000313" key="2">
    <source>
        <dbReference type="EMBL" id="KAG5667897.1"/>
    </source>
</evidence>
<proteinExistence type="predicted"/>
<protein>
    <submittedName>
        <fullName evidence="2">Uncharacterized protein</fullName>
    </submittedName>
</protein>
<keyword evidence="3" id="KW-1185">Reference proteome</keyword>
<reference evidence="2" key="1">
    <citation type="submission" date="2021-03" db="EMBL/GenBank/DDBJ databases">
        <title>Chromosome level genome of the anhydrobiotic midge Polypedilum vanderplanki.</title>
        <authorList>
            <person name="Yoshida Y."/>
            <person name="Kikawada T."/>
            <person name="Gusev O."/>
        </authorList>
    </citation>
    <scope>NUCLEOTIDE SEQUENCE</scope>
    <source>
        <strain evidence="2">NIAS01</strain>
        <tissue evidence="2">Whole body or cell culture</tissue>
    </source>
</reference>
<dbReference type="AlphaFoldDB" id="A0A9J6BDD8"/>
<sequence>MRLIVAVFVLLNFLEISIVAQQQVFDWPHQFQLNWFTPPGPPSTTTQPPTTVPWFGPQTVPATTAPQVVQNTNQHFFPWQTTPSTTTQLSATVQNINQPFWPTAAPVVTQPPTITAPVIQNTNQHFWPTPAPITTQPPLTAPVIQNTNQPIWPTTSSQTIITAPVVQTTSQPFWPTHSQPPMTAPVIHNTFPWQTTTSSSIFTAPIIRISQPAVHTQVPIWLNPLFTAPLITRSTTRQAIATRVTNPLSRVTPAVTLPTTRRETTTMTETSVRKKTTKAPSRNQIQPSINDVFKVADSIIAQINDHIAQTLSQMNRNVMNKKNLKTIDKS</sequence>
<dbReference type="Proteomes" id="UP001107558">
    <property type="component" value="Chromosome 4"/>
</dbReference>